<dbReference type="EMBL" id="CP136895">
    <property type="protein sequence ID" value="WOL09553.1"/>
    <property type="molecule type" value="Genomic_DNA"/>
</dbReference>
<protein>
    <submittedName>
        <fullName evidence="2">Uncharacterized protein</fullName>
    </submittedName>
</protein>
<gene>
    <name evidence="2" type="ORF">Cni_G18306</name>
</gene>
<name>A0AAQ3QHJ8_9LILI</name>
<reference evidence="2 3" key="1">
    <citation type="submission" date="2023-10" db="EMBL/GenBank/DDBJ databases">
        <title>Chromosome-scale genome assembly provides insights into flower coloration mechanisms of Canna indica.</title>
        <authorList>
            <person name="Li C."/>
        </authorList>
    </citation>
    <scope>NUCLEOTIDE SEQUENCE [LARGE SCALE GENOMIC DNA]</scope>
    <source>
        <tissue evidence="2">Flower</tissue>
    </source>
</reference>
<evidence type="ECO:0000313" key="3">
    <source>
        <dbReference type="Proteomes" id="UP001327560"/>
    </source>
</evidence>
<sequence>MVACPISTLEGHWGHYLLSPDRTKQLFHPSRESPIANPPEDPDGKVGEQAY</sequence>
<accession>A0AAQ3QHJ8</accession>
<organism evidence="2 3">
    <name type="scientific">Canna indica</name>
    <name type="common">Indian-shot</name>
    <dbReference type="NCBI Taxonomy" id="4628"/>
    <lineage>
        <taxon>Eukaryota</taxon>
        <taxon>Viridiplantae</taxon>
        <taxon>Streptophyta</taxon>
        <taxon>Embryophyta</taxon>
        <taxon>Tracheophyta</taxon>
        <taxon>Spermatophyta</taxon>
        <taxon>Magnoliopsida</taxon>
        <taxon>Liliopsida</taxon>
        <taxon>Zingiberales</taxon>
        <taxon>Cannaceae</taxon>
        <taxon>Canna</taxon>
    </lineage>
</organism>
<keyword evidence="3" id="KW-1185">Reference proteome</keyword>
<proteinExistence type="predicted"/>
<dbReference type="AlphaFoldDB" id="A0AAQ3QHJ8"/>
<dbReference type="Proteomes" id="UP001327560">
    <property type="component" value="Chromosome 6"/>
</dbReference>
<evidence type="ECO:0000256" key="1">
    <source>
        <dbReference type="SAM" id="MobiDB-lite"/>
    </source>
</evidence>
<feature type="region of interest" description="Disordered" evidence="1">
    <location>
        <begin position="24"/>
        <end position="51"/>
    </location>
</feature>
<evidence type="ECO:0000313" key="2">
    <source>
        <dbReference type="EMBL" id="WOL09553.1"/>
    </source>
</evidence>
<feature type="compositionally biased region" description="Basic and acidic residues" evidence="1">
    <location>
        <begin position="42"/>
        <end position="51"/>
    </location>
</feature>